<reference evidence="2 3" key="1">
    <citation type="submission" date="2015-04" db="EMBL/GenBank/DDBJ databases">
        <title>The draft genome sequence of Fusarium langsethiae, a T-2/HT-2 mycotoxin producer.</title>
        <authorList>
            <person name="Lysoe E."/>
            <person name="Divon H.H."/>
            <person name="Terzi V."/>
            <person name="Orru L."/>
            <person name="Lamontanara A."/>
            <person name="Kolseth A.-K."/>
            <person name="Frandsen R.J."/>
            <person name="Nielsen K."/>
            <person name="Thrane U."/>
        </authorList>
    </citation>
    <scope>NUCLEOTIDE SEQUENCE [LARGE SCALE GENOMIC DNA]</scope>
    <source>
        <strain evidence="2 3">Fl201059</strain>
    </source>
</reference>
<comment type="caution">
    <text evidence="2">The sequence shown here is derived from an EMBL/GenBank/DDBJ whole genome shotgun (WGS) entry which is preliminary data.</text>
</comment>
<feature type="region of interest" description="Disordered" evidence="1">
    <location>
        <begin position="1"/>
        <end position="20"/>
    </location>
</feature>
<accession>A0A0N0DG83</accession>
<dbReference type="Proteomes" id="UP000037904">
    <property type="component" value="Unassembled WGS sequence"/>
</dbReference>
<sequence length="361" mass="41690">MSETTVSPINGENREHRKLKPLRRRPYTYIHADTHKEFQTVYEAHDRITVNLDIFWWDAITHIARRDSDGTPSCPNTSTKKKNEKPKPLESLQTPRVMPCDLKVRESRPLRFRVTPIRPLLPEHMRALVKTFCDPSIRETMLNNPGLYNAKLYVHLGELSPPDEAKSTELCRPVYFDQHLRGARKDMKIRAKQMGAALAIIHCKCGYDGAGIKFQLGLRPKYRKVVMWPTNFARCKIFNVSQNMELKLALAIAKNPTWPRPPGMLGFMSEESPLAPEGWRIWNAFKDAYLSACSDLSSTQPSLKFSPIAVIEHMSSIYNPHERWYDDLFGRERASQDLCRILRLMDGIRALSMPLSRQWSE</sequence>
<feature type="region of interest" description="Disordered" evidence="1">
    <location>
        <begin position="67"/>
        <end position="93"/>
    </location>
</feature>
<evidence type="ECO:0000313" key="2">
    <source>
        <dbReference type="EMBL" id="KPA43691.1"/>
    </source>
</evidence>
<gene>
    <name evidence="2" type="ORF">FLAG1_03435</name>
</gene>
<name>A0A0N0DG83_FUSLA</name>
<feature type="compositionally biased region" description="Polar residues" evidence="1">
    <location>
        <begin position="1"/>
        <end position="10"/>
    </location>
</feature>
<proteinExistence type="predicted"/>
<keyword evidence="3" id="KW-1185">Reference proteome</keyword>
<dbReference type="AlphaFoldDB" id="A0A0N0DG83"/>
<evidence type="ECO:0000256" key="1">
    <source>
        <dbReference type="SAM" id="MobiDB-lite"/>
    </source>
</evidence>
<protein>
    <submittedName>
        <fullName evidence="2">Uncharacterized protein</fullName>
    </submittedName>
</protein>
<dbReference type="EMBL" id="JXCE01000038">
    <property type="protein sequence ID" value="KPA43691.1"/>
    <property type="molecule type" value="Genomic_DNA"/>
</dbReference>
<organism evidence="2 3">
    <name type="scientific">Fusarium langsethiae</name>
    <dbReference type="NCBI Taxonomy" id="179993"/>
    <lineage>
        <taxon>Eukaryota</taxon>
        <taxon>Fungi</taxon>
        <taxon>Dikarya</taxon>
        <taxon>Ascomycota</taxon>
        <taxon>Pezizomycotina</taxon>
        <taxon>Sordariomycetes</taxon>
        <taxon>Hypocreomycetidae</taxon>
        <taxon>Hypocreales</taxon>
        <taxon>Nectriaceae</taxon>
        <taxon>Fusarium</taxon>
    </lineage>
</organism>
<evidence type="ECO:0000313" key="3">
    <source>
        <dbReference type="Proteomes" id="UP000037904"/>
    </source>
</evidence>
<dbReference type="OrthoDB" id="2993351at2759"/>